<dbReference type="Pfam" id="PF18449">
    <property type="entry name" value="Endotoxin_C2"/>
    <property type="match status" value="1"/>
</dbReference>
<evidence type="ECO:0000313" key="3">
    <source>
        <dbReference type="Proteomes" id="UP000637757"/>
    </source>
</evidence>
<evidence type="ECO:0000259" key="1">
    <source>
        <dbReference type="Pfam" id="PF18449"/>
    </source>
</evidence>
<proteinExistence type="predicted"/>
<feature type="domain" description="Pesticidal crystal protein Cry1Aa" evidence="1">
    <location>
        <begin position="123"/>
        <end position="179"/>
    </location>
</feature>
<name>A0A931FD74_9ENTE</name>
<comment type="caution">
    <text evidence="2">The sequence shown here is derived from an EMBL/GenBank/DDBJ whole genome shotgun (WGS) entry which is preliminary data.</text>
</comment>
<reference evidence="2" key="1">
    <citation type="submission" date="2020-09" db="EMBL/GenBank/DDBJ databases">
        <title>Genomic insights into the novelty and pathogenicity of a unique biofilm-forming Enterococcus sp. bacteria (Enterococcus lacertideformus) identified in reptiles.</title>
        <authorList>
            <person name="Agius J.E."/>
            <person name="Phalen D.N."/>
            <person name="Rose K."/>
            <person name="Eden J.-S."/>
        </authorList>
    </citation>
    <scope>NUCLEOTIDE SEQUENCE</scope>
    <source>
        <strain evidence="2">PHRS 0518</strain>
    </source>
</reference>
<protein>
    <recommendedName>
        <fullName evidence="1">Pesticidal crystal protein Cry1Aa domain-containing protein</fullName>
    </recommendedName>
</protein>
<dbReference type="InterPro" id="IPR054544">
    <property type="entry name" value="Pest_crys_Cry1Aa_dom-IV"/>
</dbReference>
<accession>A0A931FD74</accession>
<dbReference type="Proteomes" id="UP000637757">
    <property type="component" value="Unassembled WGS sequence"/>
</dbReference>
<sequence>MVVNNLFEENRAKIGNTQAQINVAKQKVVRLPDSEQKTALLEKVAQTQQAYDTLMKIWEVANSTIENYFINGEIGNPKGALTTEEMVDLSQKLNDLPYRDIKILEGYTTNELWAKYDQLITVSSAIPSVEELFTNDKPSPNNTQDQINISLHLVNQLVDGPCKQKLLAKVQEAQQAYDATHSGTKNSTEK</sequence>
<gene>
    <name evidence="2" type="ORF">IC227_10115</name>
</gene>
<evidence type="ECO:0000313" key="2">
    <source>
        <dbReference type="EMBL" id="MBF8808561.1"/>
    </source>
</evidence>
<dbReference type="EMBL" id="JADAKE010000020">
    <property type="protein sequence ID" value="MBF8808561.1"/>
    <property type="molecule type" value="Genomic_DNA"/>
</dbReference>
<organism evidence="2 3">
    <name type="scientific">Enterococcus lacertideformus</name>
    <dbReference type="NCBI Taxonomy" id="2771493"/>
    <lineage>
        <taxon>Bacteria</taxon>
        <taxon>Bacillati</taxon>
        <taxon>Bacillota</taxon>
        <taxon>Bacilli</taxon>
        <taxon>Lactobacillales</taxon>
        <taxon>Enterococcaceae</taxon>
        <taxon>Enterococcus</taxon>
    </lineage>
</organism>
<keyword evidence="3" id="KW-1185">Reference proteome</keyword>
<dbReference type="AlphaFoldDB" id="A0A931FD74"/>